<dbReference type="AlphaFoldDB" id="A0A2N4YXK3"/>
<sequence length="85" mass="8919">MKKRLLAAAVAGAVMLSAGAQAQDSAAPEGYQLQQVLIMSRHNLRAPLANNGSVLEQSTAKAWPQWDVPGGQLTTKGGVLEVYMG</sequence>
<proteinExistence type="predicted"/>
<feature type="non-terminal residue" evidence="2">
    <location>
        <position position="85"/>
    </location>
</feature>
<dbReference type="InterPro" id="IPR033379">
    <property type="entry name" value="Acid_Pase_AS"/>
</dbReference>
<dbReference type="Proteomes" id="UP000234412">
    <property type="component" value="Unassembled WGS sequence"/>
</dbReference>
<dbReference type="EMBL" id="PIDP01000854">
    <property type="protein sequence ID" value="PLM92678.1"/>
    <property type="molecule type" value="Genomic_DNA"/>
</dbReference>
<dbReference type="Gene3D" id="3.40.50.1240">
    <property type="entry name" value="Phosphoglycerate mutase-like"/>
    <property type="match status" value="1"/>
</dbReference>
<dbReference type="SUPFAM" id="SSF53254">
    <property type="entry name" value="Phosphoglycerate mutase-like"/>
    <property type="match status" value="1"/>
</dbReference>
<keyword evidence="1" id="KW-0732">Signal</keyword>
<feature type="chain" id="PRO_5014852925" evidence="1">
    <location>
        <begin position="23"/>
        <end position="85"/>
    </location>
</feature>
<evidence type="ECO:0000313" key="2">
    <source>
        <dbReference type="EMBL" id="PLM92678.1"/>
    </source>
</evidence>
<dbReference type="PROSITE" id="PS00616">
    <property type="entry name" value="HIS_ACID_PHOSPHAT_1"/>
    <property type="match status" value="1"/>
</dbReference>
<evidence type="ECO:0000313" key="3">
    <source>
        <dbReference type="Proteomes" id="UP000234412"/>
    </source>
</evidence>
<reference evidence="2 3" key="2">
    <citation type="submission" date="2018-01" db="EMBL/GenBank/DDBJ databases">
        <title>Genomic study of Klebsiella pneumoniae.</title>
        <authorList>
            <person name="Yang Y."/>
            <person name="Bicalho R."/>
        </authorList>
    </citation>
    <scope>NUCLEOTIDE SEQUENCE [LARGE SCALE GENOMIC DNA]</scope>
    <source>
        <strain evidence="2 3">A8</strain>
    </source>
</reference>
<name>A0A2N4YXK3_KLEVA</name>
<comment type="caution">
    <text evidence="2">The sequence shown here is derived from an EMBL/GenBank/DDBJ whole genome shotgun (WGS) entry which is preliminary data.</text>
</comment>
<organism evidence="2 3">
    <name type="scientific">Klebsiella variicola</name>
    <dbReference type="NCBI Taxonomy" id="244366"/>
    <lineage>
        <taxon>Bacteria</taxon>
        <taxon>Pseudomonadati</taxon>
        <taxon>Pseudomonadota</taxon>
        <taxon>Gammaproteobacteria</taxon>
        <taxon>Enterobacterales</taxon>
        <taxon>Enterobacteriaceae</taxon>
        <taxon>Klebsiella/Raoultella group</taxon>
        <taxon>Klebsiella</taxon>
        <taxon>Klebsiella pneumoniae complex</taxon>
    </lineage>
</organism>
<gene>
    <name evidence="2" type="ORF">CWN47_21065</name>
</gene>
<feature type="signal peptide" evidence="1">
    <location>
        <begin position="1"/>
        <end position="22"/>
    </location>
</feature>
<evidence type="ECO:0000256" key="1">
    <source>
        <dbReference type="SAM" id="SignalP"/>
    </source>
</evidence>
<accession>A0A2N4YXK3</accession>
<dbReference type="InterPro" id="IPR029033">
    <property type="entry name" value="His_PPase_superfam"/>
</dbReference>
<protein>
    <submittedName>
        <fullName evidence="2">Bifunctional glucose-1-phosphatase/inositol phosphatase</fullName>
    </submittedName>
</protein>
<reference evidence="2 3" key="1">
    <citation type="submission" date="2017-11" db="EMBL/GenBank/DDBJ databases">
        <authorList>
            <person name="Han C.G."/>
        </authorList>
    </citation>
    <scope>NUCLEOTIDE SEQUENCE [LARGE SCALE GENOMIC DNA]</scope>
    <source>
        <strain evidence="2 3">A8</strain>
    </source>
</reference>